<reference evidence="6 7" key="1">
    <citation type="submission" date="2012-06" db="EMBL/GenBank/DDBJ databases">
        <title>Finished chromosome of genome of Oscillatoria acuminata PCC 6304.</title>
        <authorList>
            <consortium name="US DOE Joint Genome Institute"/>
            <person name="Gugger M."/>
            <person name="Coursin T."/>
            <person name="Rippka R."/>
            <person name="Tandeau De Marsac N."/>
            <person name="Huntemann M."/>
            <person name="Wei C.-L."/>
            <person name="Han J."/>
            <person name="Detter J.C."/>
            <person name="Han C."/>
            <person name="Tapia R."/>
            <person name="Davenport K."/>
            <person name="Daligault H."/>
            <person name="Erkkila T."/>
            <person name="Gu W."/>
            <person name="Munk A.C.C."/>
            <person name="Teshima H."/>
            <person name="Xu Y."/>
            <person name="Chain P."/>
            <person name="Chen A."/>
            <person name="Krypides N."/>
            <person name="Mavromatis K."/>
            <person name="Markowitz V."/>
            <person name="Szeto E."/>
            <person name="Ivanova N."/>
            <person name="Mikhailova N."/>
            <person name="Ovchinnikova G."/>
            <person name="Pagani I."/>
            <person name="Pati A."/>
            <person name="Goodwin L."/>
            <person name="Peters L."/>
            <person name="Pitluck S."/>
            <person name="Woyke T."/>
            <person name="Kerfeld C."/>
        </authorList>
    </citation>
    <scope>NUCLEOTIDE SEQUENCE [LARGE SCALE GENOMIC DNA]</scope>
    <source>
        <strain evidence="6 7">PCC 6304</strain>
    </source>
</reference>
<dbReference type="PANTHER" id="PTHR36974:SF1">
    <property type="entry name" value="DOXX FAMILY MEMBRANE PROTEIN"/>
    <property type="match status" value="1"/>
</dbReference>
<protein>
    <submittedName>
        <fullName evidence="6">Putative membrane protein</fullName>
    </submittedName>
</protein>
<dbReference type="STRING" id="56110.Oscil6304_0588"/>
<dbReference type="InterPro" id="IPR032808">
    <property type="entry name" value="DoxX"/>
</dbReference>
<evidence type="ECO:0000256" key="5">
    <source>
        <dbReference type="SAM" id="Phobius"/>
    </source>
</evidence>
<dbReference type="AlphaFoldDB" id="K9TD45"/>
<dbReference type="eggNOG" id="COG4270">
    <property type="taxonomic scope" value="Bacteria"/>
</dbReference>
<keyword evidence="7" id="KW-1185">Reference proteome</keyword>
<organism evidence="6 7">
    <name type="scientific">Oscillatoria acuminata PCC 6304</name>
    <dbReference type="NCBI Taxonomy" id="56110"/>
    <lineage>
        <taxon>Bacteria</taxon>
        <taxon>Bacillati</taxon>
        <taxon>Cyanobacteriota</taxon>
        <taxon>Cyanophyceae</taxon>
        <taxon>Oscillatoriophycideae</taxon>
        <taxon>Oscillatoriales</taxon>
        <taxon>Oscillatoriaceae</taxon>
        <taxon>Oscillatoria</taxon>
    </lineage>
</organism>
<dbReference type="GO" id="GO:0016020">
    <property type="term" value="C:membrane"/>
    <property type="evidence" value="ECO:0007669"/>
    <property type="project" value="UniProtKB-SubCell"/>
</dbReference>
<dbReference type="PANTHER" id="PTHR36974">
    <property type="entry name" value="MEMBRANE PROTEIN-RELATED"/>
    <property type="match status" value="1"/>
</dbReference>
<keyword evidence="4 5" id="KW-0472">Membrane</keyword>
<comment type="subcellular location">
    <subcellularLocation>
        <location evidence="1">Membrane</location>
        <topology evidence="1">Multi-pass membrane protein</topology>
    </subcellularLocation>
</comment>
<evidence type="ECO:0000256" key="2">
    <source>
        <dbReference type="ARBA" id="ARBA00022692"/>
    </source>
</evidence>
<evidence type="ECO:0000256" key="1">
    <source>
        <dbReference type="ARBA" id="ARBA00004141"/>
    </source>
</evidence>
<feature type="transmembrane region" description="Helical" evidence="5">
    <location>
        <begin position="137"/>
        <end position="156"/>
    </location>
</feature>
<dbReference type="EMBL" id="CP003607">
    <property type="protein sequence ID" value="AFY80328.1"/>
    <property type="molecule type" value="Genomic_DNA"/>
</dbReference>
<feature type="transmembrane region" description="Helical" evidence="5">
    <location>
        <begin position="43"/>
        <end position="62"/>
    </location>
</feature>
<dbReference type="Pfam" id="PF13564">
    <property type="entry name" value="DoxX_2"/>
    <property type="match status" value="1"/>
</dbReference>
<sequence>MGDLCNNTQGRGNDKLKIAKVGLSSIFDAMTSNNNPPNRLKEIFRVVLSVAIIVVGITHFTHPDQYVRIVPPQLPYPTELVYISGFFEILGGIGLLIPFVSVAAAWGLIALFIAVFPANINQALNSIPIEGIPHHPWLYWVRLPFQAVLIAWAWWYTQNPDEQPGSFKEQL</sequence>
<proteinExistence type="predicted"/>
<keyword evidence="2 5" id="KW-0812">Transmembrane</keyword>
<keyword evidence="3 5" id="KW-1133">Transmembrane helix</keyword>
<evidence type="ECO:0000313" key="6">
    <source>
        <dbReference type="EMBL" id="AFY80328.1"/>
    </source>
</evidence>
<dbReference type="Proteomes" id="UP000010367">
    <property type="component" value="Chromosome"/>
</dbReference>
<dbReference type="HOGENOM" id="CLU_128738_4_0_3"/>
<name>K9TD45_9CYAN</name>
<dbReference type="PATRIC" id="fig|56110.3.peg.703"/>
<accession>K9TD45</accession>
<feature type="transmembrane region" description="Helical" evidence="5">
    <location>
        <begin position="89"/>
        <end position="116"/>
    </location>
</feature>
<evidence type="ECO:0000313" key="7">
    <source>
        <dbReference type="Proteomes" id="UP000010367"/>
    </source>
</evidence>
<evidence type="ECO:0000256" key="4">
    <source>
        <dbReference type="ARBA" id="ARBA00023136"/>
    </source>
</evidence>
<dbReference type="KEGG" id="oac:Oscil6304_0588"/>
<gene>
    <name evidence="6" type="ORF">Oscil6304_0588</name>
</gene>
<dbReference type="InParanoid" id="K9TD45"/>
<evidence type="ECO:0000256" key="3">
    <source>
        <dbReference type="ARBA" id="ARBA00022989"/>
    </source>
</evidence>